<evidence type="ECO:0000313" key="3">
    <source>
        <dbReference type="Proteomes" id="UP000317893"/>
    </source>
</evidence>
<comment type="caution">
    <text evidence="2">The sequence shown here is derived from an EMBL/GenBank/DDBJ whole genome shotgun (WGS) entry which is preliminary data.</text>
</comment>
<evidence type="ECO:0000256" key="1">
    <source>
        <dbReference type="SAM" id="MobiDB-lite"/>
    </source>
</evidence>
<proteinExistence type="predicted"/>
<feature type="region of interest" description="Disordered" evidence="1">
    <location>
        <begin position="1"/>
        <end position="46"/>
    </location>
</feature>
<dbReference type="AlphaFoldDB" id="A0A542DVT5"/>
<sequence length="63" mass="7218">MANDGSVFETRDPRYDGKTDHFFNESGSFDDKHGHVVEGRDSTPQQTTYDYVRDADGNVYVNR</sequence>
<keyword evidence="3" id="KW-1185">Reference proteome</keyword>
<name>A0A542DVT5_9MICO</name>
<organism evidence="2 3">
    <name type="scientific">Lapillicoccus jejuensis</name>
    <dbReference type="NCBI Taxonomy" id="402171"/>
    <lineage>
        <taxon>Bacteria</taxon>
        <taxon>Bacillati</taxon>
        <taxon>Actinomycetota</taxon>
        <taxon>Actinomycetes</taxon>
        <taxon>Micrococcales</taxon>
        <taxon>Intrasporangiaceae</taxon>
        <taxon>Lapillicoccus</taxon>
    </lineage>
</organism>
<dbReference type="EMBL" id="VFMN01000001">
    <property type="protein sequence ID" value="TQJ07219.1"/>
    <property type="molecule type" value="Genomic_DNA"/>
</dbReference>
<dbReference type="RefSeq" id="WP_141846099.1">
    <property type="nucleotide sequence ID" value="NZ_BAAAPR010000006.1"/>
</dbReference>
<accession>A0A542DVT5</accession>
<gene>
    <name evidence="2" type="ORF">FB458_0274</name>
</gene>
<protein>
    <recommendedName>
        <fullName evidence="4">YD repeat-containing protein</fullName>
    </recommendedName>
</protein>
<reference evidence="2 3" key="1">
    <citation type="submission" date="2019-06" db="EMBL/GenBank/DDBJ databases">
        <title>Sequencing the genomes of 1000 actinobacteria strains.</title>
        <authorList>
            <person name="Klenk H.-P."/>
        </authorList>
    </citation>
    <scope>NUCLEOTIDE SEQUENCE [LARGE SCALE GENOMIC DNA]</scope>
    <source>
        <strain evidence="2 3">DSM 18607</strain>
    </source>
</reference>
<evidence type="ECO:0000313" key="2">
    <source>
        <dbReference type="EMBL" id="TQJ07219.1"/>
    </source>
</evidence>
<evidence type="ECO:0008006" key="4">
    <source>
        <dbReference type="Google" id="ProtNLM"/>
    </source>
</evidence>
<feature type="compositionally biased region" description="Basic and acidic residues" evidence="1">
    <location>
        <begin position="9"/>
        <end position="41"/>
    </location>
</feature>
<dbReference type="Proteomes" id="UP000317893">
    <property type="component" value="Unassembled WGS sequence"/>
</dbReference>